<accession>A0A366QSZ3</accession>
<sequence length="434" mass="49333">MGDDSSPHSAYRDIEADRSDEDDKYAVLRTTTTFGVSLMKNLETLVWIDPVVKDQATFTRLFAQTTAHTLKLSNIVLDGEWPLQPILARPGPPIRSLDIDITLVVPHSESRGLARDDSMPDQENTIFESIFKLCGPTLESLTWHYPPSRARKPFSIDLDTDSFPNLRHLRINDDWLEMAADKVLTLKRVTDLVLNHSQLHKLYLTQGRSKDSTDFDRLLLGMGQFSNLRSLLMVWSGGGRDDDFDWKISRSALHAISEMKGLEQLTLGCFIGDNTSGSYEDYDYDDPENKVPQWNVDHDMLQTHLSGLKNLKKLAFHGDTYKRPIAPNDDWADVCAATQPGSDYLDVVESDAYKSVPSVQERTHLRVVKHANAWAKDLPHLERMVCEQRPMEFITNYKGLRKASPLGTLKDECRTYINRVFGLASETEVAFRFL</sequence>
<protein>
    <submittedName>
        <fullName evidence="1">Uncharacterized protein</fullName>
    </submittedName>
</protein>
<dbReference type="GeneID" id="41999919"/>
<dbReference type="AlphaFoldDB" id="A0A366QSZ3"/>
<proteinExistence type="predicted"/>
<dbReference type="RefSeq" id="XP_031011317.1">
    <property type="nucleotide sequence ID" value="XM_031164623.1"/>
</dbReference>
<comment type="caution">
    <text evidence="1">The sequence shown here is derived from an EMBL/GenBank/DDBJ whole genome shotgun (WGS) entry which is preliminary data.</text>
</comment>
<reference evidence="1 2" key="1">
    <citation type="submission" date="2018-06" db="EMBL/GenBank/DDBJ databases">
        <title>Fusarium incarnatum-equiseti species complex species 28.</title>
        <authorList>
            <person name="Gardiner D.M."/>
        </authorList>
    </citation>
    <scope>NUCLEOTIDE SEQUENCE [LARGE SCALE GENOMIC DNA]</scope>
    <source>
        <strain evidence="1 2">FIESC_28</strain>
    </source>
</reference>
<dbReference type="EMBL" id="QKXC01000302">
    <property type="protein sequence ID" value="RBR07852.1"/>
    <property type="molecule type" value="Genomic_DNA"/>
</dbReference>
<evidence type="ECO:0000313" key="1">
    <source>
        <dbReference type="EMBL" id="RBR07852.1"/>
    </source>
</evidence>
<organism evidence="1 2">
    <name type="scientific">Fusarium coffeatum</name>
    <dbReference type="NCBI Taxonomy" id="231269"/>
    <lineage>
        <taxon>Eukaryota</taxon>
        <taxon>Fungi</taxon>
        <taxon>Dikarya</taxon>
        <taxon>Ascomycota</taxon>
        <taxon>Pezizomycotina</taxon>
        <taxon>Sordariomycetes</taxon>
        <taxon>Hypocreomycetidae</taxon>
        <taxon>Hypocreales</taxon>
        <taxon>Nectriaceae</taxon>
        <taxon>Fusarium</taxon>
        <taxon>Fusarium incarnatum-equiseti species complex</taxon>
    </lineage>
</organism>
<dbReference type="Proteomes" id="UP000253153">
    <property type="component" value="Unassembled WGS sequence"/>
</dbReference>
<name>A0A366QSZ3_9HYPO</name>
<evidence type="ECO:0000313" key="2">
    <source>
        <dbReference type="Proteomes" id="UP000253153"/>
    </source>
</evidence>
<dbReference type="OrthoDB" id="5106179at2759"/>
<gene>
    <name evidence="1" type="ORF">FIESC28_10492</name>
</gene>
<keyword evidence="2" id="KW-1185">Reference proteome</keyword>